<evidence type="ECO:0000256" key="2">
    <source>
        <dbReference type="ARBA" id="ARBA00006012"/>
    </source>
</evidence>
<dbReference type="InterPro" id="IPR034003">
    <property type="entry name" value="ABCG_PDR_2"/>
</dbReference>
<evidence type="ECO:0000256" key="10">
    <source>
        <dbReference type="SAM" id="Phobius"/>
    </source>
</evidence>
<keyword evidence="6" id="KW-0067">ATP-binding</keyword>
<dbReference type="InterPro" id="IPR010929">
    <property type="entry name" value="PDR_CDR_ABC"/>
</dbReference>
<evidence type="ECO:0000256" key="4">
    <source>
        <dbReference type="ARBA" id="ARBA00022692"/>
    </source>
</evidence>
<dbReference type="Pfam" id="PF01061">
    <property type="entry name" value="ABC2_membrane"/>
    <property type="match status" value="2"/>
</dbReference>
<dbReference type="OrthoDB" id="245989at2759"/>
<evidence type="ECO:0000256" key="3">
    <source>
        <dbReference type="ARBA" id="ARBA00022448"/>
    </source>
</evidence>
<dbReference type="Pfam" id="PF06422">
    <property type="entry name" value="PDR_CDR"/>
    <property type="match status" value="1"/>
</dbReference>
<feature type="transmembrane region" description="Helical" evidence="10">
    <location>
        <begin position="1376"/>
        <end position="1397"/>
    </location>
</feature>
<evidence type="ECO:0000256" key="1">
    <source>
        <dbReference type="ARBA" id="ARBA00004141"/>
    </source>
</evidence>
<dbReference type="GO" id="GO:0016887">
    <property type="term" value="F:ATP hydrolysis activity"/>
    <property type="evidence" value="ECO:0007669"/>
    <property type="project" value="InterPro"/>
</dbReference>
<dbReference type="GO" id="GO:0005524">
    <property type="term" value="F:ATP binding"/>
    <property type="evidence" value="ECO:0007669"/>
    <property type="project" value="UniProtKB-KW"/>
</dbReference>
<gene>
    <name evidence="12" type="ORF">FISHEDRAFT_73662</name>
</gene>
<keyword evidence="13" id="KW-1185">Reference proteome</keyword>
<dbReference type="Pfam" id="PF19055">
    <property type="entry name" value="ABC2_membrane_7"/>
    <property type="match status" value="1"/>
</dbReference>
<proteinExistence type="inferred from homology"/>
<protein>
    <recommendedName>
        <fullName evidence="11">ABC transporter domain-containing protein</fullName>
    </recommendedName>
</protein>
<dbReference type="Pfam" id="PF14510">
    <property type="entry name" value="ABC_trans_N"/>
    <property type="match status" value="1"/>
</dbReference>
<dbReference type="InterPro" id="IPR034001">
    <property type="entry name" value="ABCG_PDR_1"/>
</dbReference>
<dbReference type="InterPro" id="IPR003439">
    <property type="entry name" value="ABC_transporter-like_ATP-bd"/>
</dbReference>
<feature type="transmembrane region" description="Helical" evidence="10">
    <location>
        <begin position="708"/>
        <end position="726"/>
    </location>
</feature>
<evidence type="ECO:0000259" key="11">
    <source>
        <dbReference type="PROSITE" id="PS50893"/>
    </source>
</evidence>
<dbReference type="Proteomes" id="UP000054144">
    <property type="component" value="Unassembled WGS sequence"/>
</dbReference>
<dbReference type="FunFam" id="3.40.50.300:FF:000054">
    <property type="entry name" value="ABC multidrug transporter atrF"/>
    <property type="match status" value="1"/>
</dbReference>
<evidence type="ECO:0000313" key="13">
    <source>
        <dbReference type="Proteomes" id="UP000054144"/>
    </source>
</evidence>
<evidence type="ECO:0000256" key="8">
    <source>
        <dbReference type="ARBA" id="ARBA00023136"/>
    </source>
</evidence>
<dbReference type="PANTHER" id="PTHR19241">
    <property type="entry name" value="ATP-BINDING CASSETTE TRANSPORTER"/>
    <property type="match status" value="1"/>
</dbReference>
<keyword evidence="5" id="KW-0547">Nucleotide-binding</keyword>
<dbReference type="GO" id="GO:0016020">
    <property type="term" value="C:membrane"/>
    <property type="evidence" value="ECO:0007669"/>
    <property type="project" value="UniProtKB-SubCell"/>
</dbReference>
<organism evidence="12 13">
    <name type="scientific">Fistulina hepatica ATCC 64428</name>
    <dbReference type="NCBI Taxonomy" id="1128425"/>
    <lineage>
        <taxon>Eukaryota</taxon>
        <taxon>Fungi</taxon>
        <taxon>Dikarya</taxon>
        <taxon>Basidiomycota</taxon>
        <taxon>Agaricomycotina</taxon>
        <taxon>Agaricomycetes</taxon>
        <taxon>Agaricomycetidae</taxon>
        <taxon>Agaricales</taxon>
        <taxon>Fistulinaceae</taxon>
        <taxon>Fistulina</taxon>
    </lineage>
</organism>
<dbReference type="SUPFAM" id="SSF52540">
    <property type="entry name" value="P-loop containing nucleoside triphosphate hydrolases"/>
    <property type="match status" value="2"/>
</dbReference>
<dbReference type="InterPro" id="IPR027417">
    <property type="entry name" value="P-loop_NTPase"/>
</dbReference>
<feature type="transmembrane region" description="Helical" evidence="10">
    <location>
        <begin position="534"/>
        <end position="556"/>
    </location>
</feature>
<dbReference type="PROSITE" id="PS50893">
    <property type="entry name" value="ABC_TRANSPORTER_2"/>
    <property type="match status" value="1"/>
</dbReference>
<dbReference type="Pfam" id="PF00005">
    <property type="entry name" value="ABC_tran"/>
    <property type="match status" value="2"/>
</dbReference>
<name>A0A0D7AF05_9AGAR</name>
<feature type="transmembrane region" description="Helical" evidence="10">
    <location>
        <begin position="598"/>
        <end position="618"/>
    </location>
</feature>
<keyword evidence="4 10" id="KW-0812">Transmembrane</keyword>
<dbReference type="EMBL" id="KN881833">
    <property type="protein sequence ID" value="KIY48466.1"/>
    <property type="molecule type" value="Genomic_DNA"/>
</dbReference>
<dbReference type="InterPro" id="IPR043926">
    <property type="entry name" value="ABCG_dom"/>
</dbReference>
<evidence type="ECO:0000256" key="5">
    <source>
        <dbReference type="ARBA" id="ARBA00022741"/>
    </source>
</evidence>
<dbReference type="InterPro" id="IPR013525">
    <property type="entry name" value="ABC2_TM"/>
</dbReference>
<evidence type="ECO:0000313" key="12">
    <source>
        <dbReference type="EMBL" id="KIY48466.1"/>
    </source>
</evidence>
<feature type="transmembrane region" description="Helical" evidence="10">
    <location>
        <begin position="492"/>
        <end position="513"/>
    </location>
</feature>
<dbReference type="GO" id="GO:0140359">
    <property type="term" value="F:ABC-type transporter activity"/>
    <property type="evidence" value="ECO:0007669"/>
    <property type="project" value="InterPro"/>
</dbReference>
<feature type="transmembrane region" description="Helical" evidence="10">
    <location>
        <begin position="457"/>
        <end position="480"/>
    </location>
</feature>
<feature type="transmembrane region" description="Helical" evidence="10">
    <location>
        <begin position="568"/>
        <end position="586"/>
    </location>
</feature>
<comment type="similarity">
    <text evidence="2">Belongs to the ABC transporter superfamily. ABCG family. PDR (TC 3.A.1.205) subfamily.</text>
</comment>
<dbReference type="CDD" id="cd03233">
    <property type="entry name" value="ABCG_PDR_domain1"/>
    <property type="match status" value="1"/>
</dbReference>
<evidence type="ECO:0000256" key="6">
    <source>
        <dbReference type="ARBA" id="ARBA00022840"/>
    </source>
</evidence>
<keyword evidence="3" id="KW-0813">Transport</keyword>
<dbReference type="SMART" id="SM00382">
    <property type="entry name" value="AAA"/>
    <property type="match status" value="2"/>
</dbReference>
<keyword evidence="7 10" id="KW-1133">Transmembrane helix</keyword>
<feature type="compositionally biased region" description="Polar residues" evidence="9">
    <location>
        <begin position="1"/>
        <end position="12"/>
    </location>
</feature>
<feature type="region of interest" description="Disordered" evidence="9">
    <location>
        <begin position="1"/>
        <end position="28"/>
    </location>
</feature>
<dbReference type="InterPro" id="IPR029481">
    <property type="entry name" value="ABC_trans_N"/>
</dbReference>
<dbReference type="InterPro" id="IPR003593">
    <property type="entry name" value="AAA+_ATPase"/>
</dbReference>
<keyword evidence="8 10" id="KW-0472">Membrane</keyword>
<sequence>MAVVSSGSSDNSTAKDPEETGQSQLVDHSQEMRHYVGCQRPPSPTDSEVTQQGFDFEGTLRQVLKWQDKLGLKSRELGVVFDNLTVTGLGSDSAFQPTWGSAINIPRNIFRGIQASRHPQIRTILSGFEGVVKPGEMIVVLGNPGAGCSTFLKTIANQRGEYHSVTGNVEYGPIEPEELAKSFRGDAIYCPEEDIHFPSLTVEQTIRFAAKCRTPHGQQRIGPNSDCYERAATNVLLTVFGLNHARDTRVGDAMIRGISGGEKKRFHWVPTRGLDSSTALEFVQALRVASDMTKMTTVCALYQAGEPLYQLFDKVCVINDGRMVYFGPTDQAKQYFIDLGYEPAHRQTTADFLVSITDATTRTLRVGVPPGMVPRSASEFAQRFLESDFGQQNRLEIEEYRRQCVGNEKLAQEYRECAYTEHADNTRKSSPYITSIPMQARSVIRRRVQIIRGNPRTYIVFIIVHIYQAIIVGTAFYQLPKRTSDFFSRGGALFWALLFPALATMTEIPGLFFQRPIVRRQANWAWYHPFIDSLALTVVDIPITFMTMVVWTAILYFLPGFQISAGQVFTYLLFVFVSALTMKLYFRFLASMFAQKPSAQAVGGVTVLLFALYTGYLLPVPSMIGALKWINYFDPLRWGFESVLTNEFRTLDGRCDQLVPSGPGYENVSIANQVCYTVGALPGQEYVNGARYMALSYDYYWSNTWRNLGILIAFGIGFTLLLFLSIEYHSQGSVRSEKVLYNRDQRKKRHNSPLATRDPQYTEKSKSPTTAKDAFTFQHINYSVPVAGGQRRLLHDVSGYVAPGKLTALMGESGAGKTTLLNALAQRTDVGIVEGEALVNGLPTPADFKAQTGYCQQMDTHLLTDTVREALLFSAKLRQPTDVPLAEKEAFVDHLLKVCGLEEYQDAAVGSLPVEHKKRTTIAVELAAKASYISFPRLLVFLDEPTSGLDSKSAWGIVSFLRELADSGQAILCTIHQPSAELFQAFDRVLLLRKGGETVYFGDVGEHATSMIKYFETYGARLCQPDENPAEYMLDVVGAGATARSVQNWFEIWQKSPEASKVEEEIIQIHSDGRKEGAVKTVIRHEFPTPWLFQFKELSRRDFAYHWRNPGYTFGKIILNIVGGLFVGFTFFKTDDSQQGVQNKIMALFMTMILSFPIVGQSLVPFLAMRDVYDIREGPSRIYSWTALLLAQIISDLAWNVFGGSLYFLCWFWTIGFPTDRGGYVYLMLGIAVPFFQTTFGAGIAAMGSIPEIAGIFMVSFLSFVTTFNGVVQPYSDLGWWKWMYRASPFTYIIEGLMGYAVGHSSIVCSDVEFLTLEPPSAQTCGEYLKTYTTTVSGYLSNPDATSYCRFCAVDKTDDLLSTMFNIYYSHHWRDLGIVFAFVGFNVIAAFGLTWLLRIRHFNPIKSLIQLFKKA</sequence>
<feature type="transmembrane region" description="Helical" evidence="10">
    <location>
        <begin position="1253"/>
        <end position="1272"/>
    </location>
</feature>
<feature type="region of interest" description="Disordered" evidence="9">
    <location>
        <begin position="740"/>
        <end position="769"/>
    </location>
</feature>
<feature type="transmembrane region" description="Helical" evidence="10">
    <location>
        <begin position="1145"/>
        <end position="1168"/>
    </location>
</feature>
<accession>A0A0D7AF05</accession>
<reference evidence="12 13" key="1">
    <citation type="journal article" date="2015" name="Fungal Genet. Biol.">
        <title>Evolution of novel wood decay mechanisms in Agaricales revealed by the genome sequences of Fistulina hepatica and Cylindrobasidium torrendii.</title>
        <authorList>
            <person name="Floudas D."/>
            <person name="Held B.W."/>
            <person name="Riley R."/>
            <person name="Nagy L.G."/>
            <person name="Koehler G."/>
            <person name="Ransdell A.S."/>
            <person name="Younus H."/>
            <person name="Chow J."/>
            <person name="Chiniquy J."/>
            <person name="Lipzen A."/>
            <person name="Tritt A."/>
            <person name="Sun H."/>
            <person name="Haridas S."/>
            <person name="LaButti K."/>
            <person name="Ohm R.A."/>
            <person name="Kues U."/>
            <person name="Blanchette R.A."/>
            <person name="Grigoriev I.V."/>
            <person name="Minto R.E."/>
            <person name="Hibbett D.S."/>
        </authorList>
    </citation>
    <scope>NUCLEOTIDE SEQUENCE [LARGE SCALE GENOMIC DNA]</scope>
    <source>
        <strain evidence="12 13">ATCC 64428</strain>
    </source>
</reference>
<dbReference type="CDD" id="cd03232">
    <property type="entry name" value="ABCG_PDR_domain2"/>
    <property type="match status" value="1"/>
</dbReference>
<evidence type="ECO:0000256" key="7">
    <source>
        <dbReference type="ARBA" id="ARBA00022989"/>
    </source>
</evidence>
<feature type="transmembrane region" description="Helical" evidence="10">
    <location>
        <begin position="1189"/>
        <end position="1214"/>
    </location>
</feature>
<feature type="transmembrane region" description="Helical" evidence="10">
    <location>
        <begin position="1117"/>
        <end position="1133"/>
    </location>
</feature>
<feature type="domain" description="ABC transporter" evidence="11">
    <location>
        <begin position="775"/>
        <end position="1019"/>
    </location>
</feature>
<comment type="subcellular location">
    <subcellularLocation>
        <location evidence="1">Membrane</location>
        <topology evidence="1">Multi-pass membrane protein</topology>
    </subcellularLocation>
</comment>
<dbReference type="Gene3D" id="3.40.50.300">
    <property type="entry name" value="P-loop containing nucleotide triphosphate hydrolases"/>
    <property type="match status" value="2"/>
</dbReference>
<feature type="transmembrane region" description="Helical" evidence="10">
    <location>
        <begin position="1226"/>
        <end position="1246"/>
    </location>
</feature>
<evidence type="ECO:0000256" key="9">
    <source>
        <dbReference type="SAM" id="MobiDB-lite"/>
    </source>
</evidence>